<sequence length="120" mass="13285">MNPIIQLTGKVTYPITLDPTLWIFDDRRFEMADRFPGVNGLGMELAPFLDHAKPLPEAAKMVIYQREGSQTVLPLEDARTAVLQFAQEGKPIHPGGPALLHLPDGKLDQPIGSIEKMELV</sequence>
<accession>A0A1G6R195</accession>
<dbReference type="AlphaFoldDB" id="A0A1G6R195"/>
<protein>
    <submittedName>
        <fullName evidence="1">Uncharacterized protein</fullName>
    </submittedName>
</protein>
<dbReference type="RefSeq" id="WP_091572894.1">
    <property type="nucleotide sequence ID" value="NZ_FMZA01000025.1"/>
</dbReference>
<organism evidence="1 2">
    <name type="scientific">Melghirimyces thermohalophilus</name>
    <dbReference type="NCBI Taxonomy" id="1236220"/>
    <lineage>
        <taxon>Bacteria</taxon>
        <taxon>Bacillati</taxon>
        <taxon>Bacillota</taxon>
        <taxon>Bacilli</taxon>
        <taxon>Bacillales</taxon>
        <taxon>Thermoactinomycetaceae</taxon>
        <taxon>Melghirimyces</taxon>
    </lineage>
</organism>
<reference evidence="1 2" key="1">
    <citation type="submission" date="2016-10" db="EMBL/GenBank/DDBJ databases">
        <authorList>
            <person name="de Groot N.N."/>
        </authorList>
    </citation>
    <scope>NUCLEOTIDE SEQUENCE [LARGE SCALE GENOMIC DNA]</scope>
    <source>
        <strain evidence="1 2">DSM 45514</strain>
    </source>
</reference>
<dbReference type="EMBL" id="FMZA01000025">
    <property type="protein sequence ID" value="SDC97686.1"/>
    <property type="molecule type" value="Genomic_DNA"/>
</dbReference>
<dbReference type="Proteomes" id="UP000199387">
    <property type="component" value="Unassembled WGS sequence"/>
</dbReference>
<gene>
    <name evidence="1" type="ORF">SAMN04488112_12510</name>
</gene>
<evidence type="ECO:0000313" key="2">
    <source>
        <dbReference type="Proteomes" id="UP000199387"/>
    </source>
</evidence>
<name>A0A1G6R195_9BACL</name>
<proteinExistence type="predicted"/>
<dbReference type="OrthoDB" id="2404998at2"/>
<evidence type="ECO:0000313" key="1">
    <source>
        <dbReference type="EMBL" id="SDC97686.1"/>
    </source>
</evidence>
<keyword evidence="2" id="KW-1185">Reference proteome</keyword>
<dbReference type="STRING" id="1236220.SAMN04488112_12510"/>